<dbReference type="PROSITE" id="PS50102">
    <property type="entry name" value="RRM"/>
    <property type="match status" value="2"/>
</dbReference>
<keyword evidence="4" id="KW-0539">Nucleus</keyword>
<feature type="compositionally biased region" description="Basic and acidic residues" evidence="6">
    <location>
        <begin position="98"/>
        <end position="129"/>
    </location>
</feature>
<evidence type="ECO:0000256" key="5">
    <source>
        <dbReference type="PROSITE-ProRule" id="PRU00176"/>
    </source>
</evidence>
<gene>
    <name evidence="8" type="ORF">BD324DRAFT_638880</name>
</gene>
<dbReference type="GeneID" id="33558975"/>
<evidence type="ECO:0000256" key="6">
    <source>
        <dbReference type="SAM" id="MobiDB-lite"/>
    </source>
</evidence>
<dbReference type="AlphaFoldDB" id="A0A1Y1U769"/>
<feature type="compositionally biased region" description="Acidic residues" evidence="6">
    <location>
        <begin position="157"/>
        <end position="167"/>
    </location>
</feature>
<sequence length="333" mass="36144">MSAEQASNNAAQIAGDIPTEDAGYRVYVGNLSYKATEEEVREFMSKAGGEILSVVIPLKFKRPAGYAFVSFKNEADAKNAVEKLDGQELGERKLALQVARSREEQAERRQAHVEKREAAKAARESKKAAAGEANGEAAEEGKQKKPKRASRRRQPGEADDDEPEAEANGDGADAAEKPKKAPKARKPKAPAQGRIDDKAGENGEVAEKKPRERKPRQPKLELTGEMSSNTIFVANLPFSVDDEALSAIFTNLSIRVKSAKVVRGSRRGRGGRPYSASRGFGFVEVEDPAQQAEAVEKAEGSLVGDRKISAKIAREMKPIEMEQVAEAQEGTAW</sequence>
<comment type="caution">
    <text evidence="8">The sequence shown here is derived from an EMBL/GenBank/DDBJ whole genome shotgun (WGS) entry which is preliminary data.</text>
</comment>
<dbReference type="CDD" id="cd00590">
    <property type="entry name" value="RRM_SF"/>
    <property type="match status" value="1"/>
</dbReference>
<dbReference type="STRING" id="4999.A0A1Y1U769"/>
<dbReference type="FunCoup" id="A0A1Y1U769">
    <property type="interactions" value="20"/>
</dbReference>
<dbReference type="PANTHER" id="PTHR48039:SF5">
    <property type="entry name" value="RNA-BINDING PROTEIN 28"/>
    <property type="match status" value="1"/>
</dbReference>
<dbReference type="OrthoDB" id="439808at2759"/>
<comment type="subcellular location">
    <subcellularLocation>
        <location evidence="1">Nucleus</location>
    </subcellularLocation>
</comment>
<dbReference type="PANTHER" id="PTHR48039">
    <property type="entry name" value="RNA-BINDING MOTIF PROTEIN 14B"/>
    <property type="match status" value="1"/>
</dbReference>
<evidence type="ECO:0000256" key="2">
    <source>
        <dbReference type="ARBA" id="ARBA00022737"/>
    </source>
</evidence>
<reference evidence="8 9" key="1">
    <citation type="submission" date="2017-03" db="EMBL/GenBank/DDBJ databases">
        <title>Widespread Adenine N6-methylation of Active Genes in Fungi.</title>
        <authorList>
            <consortium name="DOE Joint Genome Institute"/>
            <person name="Mondo S.J."/>
            <person name="Dannebaum R.O."/>
            <person name="Kuo R.C."/>
            <person name="Louie K.B."/>
            <person name="Bewick A.J."/>
            <person name="Labutti K."/>
            <person name="Haridas S."/>
            <person name="Kuo A."/>
            <person name="Salamov A."/>
            <person name="Ahrendt S.R."/>
            <person name="Lau R."/>
            <person name="Bowen B.P."/>
            <person name="Lipzen A."/>
            <person name="Sullivan W."/>
            <person name="Andreopoulos W.B."/>
            <person name="Clum A."/>
            <person name="Lindquist E."/>
            <person name="Daum C."/>
            <person name="Northen T.R."/>
            <person name="Ramamoorthy G."/>
            <person name="Schmitz R.J."/>
            <person name="Gryganskyi A."/>
            <person name="Culley D."/>
            <person name="Magnuson J."/>
            <person name="James T.Y."/>
            <person name="O'Malley M.A."/>
            <person name="Stajich J.E."/>
            <person name="Spatafora J.W."/>
            <person name="Visel A."/>
            <person name="Grigoriev I.V."/>
        </authorList>
    </citation>
    <scope>NUCLEOTIDE SEQUENCE [LARGE SCALE GENOMIC DNA]</scope>
    <source>
        <strain evidence="8 9">NRRL Y-17943</strain>
    </source>
</reference>
<keyword evidence="3 5" id="KW-0694">RNA-binding</keyword>
<dbReference type="RefSeq" id="XP_021868151.1">
    <property type="nucleotide sequence ID" value="XM_022017166.1"/>
</dbReference>
<dbReference type="EMBL" id="NBSH01000017">
    <property type="protein sequence ID" value="ORX33852.1"/>
    <property type="molecule type" value="Genomic_DNA"/>
</dbReference>
<dbReference type="SMART" id="SM00360">
    <property type="entry name" value="RRM"/>
    <property type="match status" value="2"/>
</dbReference>
<evidence type="ECO:0000313" key="8">
    <source>
        <dbReference type="EMBL" id="ORX33852.1"/>
    </source>
</evidence>
<dbReference type="GO" id="GO:0005730">
    <property type="term" value="C:nucleolus"/>
    <property type="evidence" value="ECO:0007669"/>
    <property type="project" value="TreeGrafter"/>
</dbReference>
<feature type="domain" description="RRM" evidence="7">
    <location>
        <begin position="229"/>
        <end position="315"/>
    </location>
</feature>
<protein>
    <recommendedName>
        <fullName evidence="7">RRM domain-containing protein</fullName>
    </recommendedName>
</protein>
<organism evidence="8 9">
    <name type="scientific">Kockovaella imperatae</name>
    <dbReference type="NCBI Taxonomy" id="4999"/>
    <lineage>
        <taxon>Eukaryota</taxon>
        <taxon>Fungi</taxon>
        <taxon>Dikarya</taxon>
        <taxon>Basidiomycota</taxon>
        <taxon>Agaricomycotina</taxon>
        <taxon>Tremellomycetes</taxon>
        <taxon>Tremellales</taxon>
        <taxon>Cuniculitremaceae</taxon>
        <taxon>Kockovaella</taxon>
    </lineage>
</organism>
<dbReference type="InParanoid" id="A0A1Y1U769"/>
<dbReference type="Gene3D" id="3.30.70.330">
    <property type="match status" value="2"/>
</dbReference>
<dbReference type="InterPro" id="IPR000504">
    <property type="entry name" value="RRM_dom"/>
</dbReference>
<dbReference type="Proteomes" id="UP000193218">
    <property type="component" value="Unassembled WGS sequence"/>
</dbReference>
<dbReference type="Pfam" id="PF00076">
    <property type="entry name" value="RRM_1"/>
    <property type="match status" value="2"/>
</dbReference>
<dbReference type="InterPro" id="IPR035979">
    <property type="entry name" value="RBD_domain_sf"/>
</dbReference>
<dbReference type="GO" id="GO:0003729">
    <property type="term" value="F:mRNA binding"/>
    <property type="evidence" value="ECO:0007669"/>
    <property type="project" value="TreeGrafter"/>
</dbReference>
<evidence type="ECO:0000313" key="9">
    <source>
        <dbReference type="Proteomes" id="UP000193218"/>
    </source>
</evidence>
<evidence type="ECO:0000256" key="1">
    <source>
        <dbReference type="ARBA" id="ARBA00004123"/>
    </source>
</evidence>
<dbReference type="InterPro" id="IPR012677">
    <property type="entry name" value="Nucleotide-bd_a/b_plait_sf"/>
</dbReference>
<feature type="compositionally biased region" description="Basic residues" evidence="6">
    <location>
        <begin position="144"/>
        <end position="153"/>
    </location>
</feature>
<keyword evidence="2" id="KW-0677">Repeat</keyword>
<dbReference type="SUPFAM" id="SSF54928">
    <property type="entry name" value="RNA-binding domain, RBD"/>
    <property type="match status" value="2"/>
</dbReference>
<keyword evidence="9" id="KW-1185">Reference proteome</keyword>
<evidence type="ECO:0000256" key="4">
    <source>
        <dbReference type="ARBA" id="ARBA00023242"/>
    </source>
</evidence>
<evidence type="ECO:0000256" key="3">
    <source>
        <dbReference type="ARBA" id="ARBA00022884"/>
    </source>
</evidence>
<name>A0A1Y1U769_9TREE</name>
<feature type="region of interest" description="Disordered" evidence="6">
    <location>
        <begin position="98"/>
        <end position="223"/>
    </location>
</feature>
<evidence type="ECO:0000259" key="7">
    <source>
        <dbReference type="PROSITE" id="PS50102"/>
    </source>
</evidence>
<feature type="compositionally biased region" description="Basic and acidic residues" evidence="6">
    <location>
        <begin position="194"/>
        <end position="210"/>
    </location>
</feature>
<accession>A0A1Y1U769</accession>
<dbReference type="InterPro" id="IPR051945">
    <property type="entry name" value="RRM_MRD1_RNA_proc_ribogen"/>
</dbReference>
<feature type="domain" description="RRM" evidence="7">
    <location>
        <begin position="24"/>
        <end position="101"/>
    </location>
</feature>
<proteinExistence type="predicted"/>